<proteinExistence type="predicted"/>
<dbReference type="AlphaFoldDB" id="A0A420EAP8"/>
<sequence length="168" mass="19137">MGYTNLRTNLESKFADWLGERQTIEKDIEDIEAAYAKLDEKRERLEKVELLLESAKVIMGEIAPGWNPKSVRPSRKFVSKLPFDSGEVTRMAFDVMREESREMRTVEIARLVVQRKGLDPKERDLVARVKTAIDASLRAKQGKFVDCTEGYGRKWFILPAGASKASSL</sequence>
<dbReference type="RefSeq" id="WP_120325877.1">
    <property type="nucleotide sequence ID" value="NZ_RAPF01000012.1"/>
</dbReference>
<feature type="coiled-coil region" evidence="1">
    <location>
        <begin position="21"/>
        <end position="58"/>
    </location>
</feature>
<organism evidence="2 3">
    <name type="scientific">Altericroceibacterium spongiae</name>
    <dbReference type="NCBI Taxonomy" id="2320269"/>
    <lineage>
        <taxon>Bacteria</taxon>
        <taxon>Pseudomonadati</taxon>
        <taxon>Pseudomonadota</taxon>
        <taxon>Alphaproteobacteria</taxon>
        <taxon>Sphingomonadales</taxon>
        <taxon>Erythrobacteraceae</taxon>
        <taxon>Altericroceibacterium</taxon>
    </lineage>
</organism>
<gene>
    <name evidence="2" type="ORF">D6851_15815</name>
</gene>
<evidence type="ECO:0000313" key="3">
    <source>
        <dbReference type="Proteomes" id="UP000284395"/>
    </source>
</evidence>
<dbReference type="Proteomes" id="UP000284395">
    <property type="component" value="Unassembled WGS sequence"/>
</dbReference>
<evidence type="ECO:0000313" key="2">
    <source>
        <dbReference type="EMBL" id="RKF17724.1"/>
    </source>
</evidence>
<comment type="caution">
    <text evidence="2">The sequence shown here is derived from an EMBL/GenBank/DDBJ whole genome shotgun (WGS) entry which is preliminary data.</text>
</comment>
<dbReference type="OrthoDB" id="7596204at2"/>
<name>A0A420EAP8_9SPHN</name>
<reference evidence="2 3" key="1">
    <citation type="submission" date="2018-09" db="EMBL/GenBank/DDBJ databases">
        <title>Altererythrobacter spongiae sp. nov., isolated from a marine sponge.</title>
        <authorList>
            <person name="Zhuang L."/>
            <person name="Luo L."/>
        </authorList>
    </citation>
    <scope>NUCLEOTIDE SEQUENCE [LARGE SCALE GENOMIC DNA]</scope>
    <source>
        <strain evidence="2 3">HN-Y73</strain>
    </source>
</reference>
<protein>
    <submittedName>
        <fullName evidence="2">Uncharacterized protein</fullName>
    </submittedName>
</protein>
<keyword evidence="3" id="KW-1185">Reference proteome</keyword>
<evidence type="ECO:0000256" key="1">
    <source>
        <dbReference type="SAM" id="Coils"/>
    </source>
</evidence>
<accession>A0A420EAP8</accession>
<keyword evidence="1" id="KW-0175">Coiled coil</keyword>
<dbReference type="EMBL" id="RAPF01000012">
    <property type="protein sequence ID" value="RKF17724.1"/>
    <property type="molecule type" value="Genomic_DNA"/>
</dbReference>